<evidence type="ECO:0000256" key="13">
    <source>
        <dbReference type="ARBA" id="ARBA00023237"/>
    </source>
</evidence>
<evidence type="ECO:0000259" key="18">
    <source>
        <dbReference type="Pfam" id="PF22461"/>
    </source>
</evidence>
<reference evidence="19 20" key="1">
    <citation type="submission" date="2024-03" db="EMBL/GenBank/DDBJ databases">
        <title>Aquirufa genome sequencing.</title>
        <authorList>
            <person name="Pitt A."/>
            <person name="Hahn M.W."/>
        </authorList>
    </citation>
    <scope>NUCLEOTIDE SEQUENCE [LARGE SCALE GENOMIC DNA]</scope>
    <source>
        <strain evidence="19 20">PLAD-142S6K</strain>
    </source>
</reference>
<dbReference type="InterPro" id="IPR003715">
    <property type="entry name" value="Poly_export_N"/>
</dbReference>
<evidence type="ECO:0000256" key="7">
    <source>
        <dbReference type="ARBA" id="ARBA00022729"/>
    </source>
</evidence>
<evidence type="ECO:0000256" key="9">
    <source>
        <dbReference type="ARBA" id="ARBA00023065"/>
    </source>
</evidence>
<dbReference type="Pfam" id="PF10531">
    <property type="entry name" value="SLBB"/>
    <property type="match status" value="4"/>
</dbReference>
<feature type="domain" description="Soluble ligand binding" evidence="17">
    <location>
        <begin position="366"/>
        <end position="409"/>
    </location>
</feature>
<keyword evidence="14" id="KW-0449">Lipoprotein</keyword>
<dbReference type="Pfam" id="PF22461">
    <property type="entry name" value="SLBB_2"/>
    <property type="match status" value="1"/>
</dbReference>
<dbReference type="Proteomes" id="UP001598114">
    <property type="component" value="Unassembled WGS sequence"/>
</dbReference>
<keyword evidence="8" id="KW-0625">Polysaccharide transport</keyword>
<gene>
    <name evidence="19" type="ORF">SKC38_04640</name>
</gene>
<evidence type="ECO:0000256" key="14">
    <source>
        <dbReference type="ARBA" id="ARBA00023288"/>
    </source>
</evidence>
<dbReference type="InterPro" id="IPR019554">
    <property type="entry name" value="Soluble_ligand-bd"/>
</dbReference>
<evidence type="ECO:0000256" key="5">
    <source>
        <dbReference type="ARBA" id="ARBA00022597"/>
    </source>
</evidence>
<feature type="domain" description="Polysaccharide export protein N-terminal" evidence="16">
    <location>
        <begin position="195"/>
        <end position="259"/>
    </location>
</feature>
<evidence type="ECO:0000256" key="12">
    <source>
        <dbReference type="ARBA" id="ARBA00023139"/>
    </source>
</evidence>
<evidence type="ECO:0000256" key="6">
    <source>
        <dbReference type="ARBA" id="ARBA00022692"/>
    </source>
</evidence>
<evidence type="ECO:0000256" key="11">
    <source>
        <dbReference type="ARBA" id="ARBA00023136"/>
    </source>
</evidence>
<feature type="domain" description="Soluble ligand binding" evidence="17">
    <location>
        <begin position="723"/>
        <end position="765"/>
    </location>
</feature>
<evidence type="ECO:0000256" key="15">
    <source>
        <dbReference type="SAM" id="SignalP"/>
    </source>
</evidence>
<evidence type="ECO:0000259" key="17">
    <source>
        <dbReference type="Pfam" id="PF10531"/>
    </source>
</evidence>
<keyword evidence="7 15" id="KW-0732">Signal</keyword>
<keyword evidence="13" id="KW-0998">Cell outer membrane</keyword>
<evidence type="ECO:0000256" key="4">
    <source>
        <dbReference type="ARBA" id="ARBA00022452"/>
    </source>
</evidence>
<keyword evidence="12" id="KW-0564">Palmitate</keyword>
<keyword evidence="5" id="KW-0762">Sugar transport</keyword>
<dbReference type="InterPro" id="IPR054765">
    <property type="entry name" value="SLBB_dom"/>
</dbReference>
<accession>A0ABW6CZF7</accession>
<sequence>MNKITQQIKSSSVLLISIICLLIGQTAQAQFTLSTQKRNVDDLSDAEVSMFMEKAQASGMSESEIEKAALTQGYTAADIAKMRERVANMQLIPATVDPFQKNNALDKGNLQQDIRSNKPTYYSPRVNTPVLQESIFNIEERKLLAKPLNIYNDSLVTEYNKLQERASNSLNKKIFGASLFQNDKLTFEPDMRIATPKNYQLGPDDELNIHIFGDVLDNFKVTVSPEGTVKILNLSPIYVNGLSMDAASERIISRLRQLYQGLNKPGSGSSAQVTLAGVRSIKVTLTGEVNSPGSYTVSSLATVFNALYLAGGPNRNGSFRNIRVIRGNKVVRTLDLYDFLLRADQKDNIHLNDQDIIRVGDYENRVELMGEVKRPYIYELVKGESFKDLLRYSGGFTEKAYTYTINVRRNTSREIKLLNISQEEVETFLPNNGDVYTVGTIIERYENRVEIQGAVFRPGNYAIEPGLNTVKELIKKSEGLREDAFLNRATLTRRKENYDPEVLSIDLGKILRGEAADISLQREDVLQVYSINNLREKRFVNIVGEVNAPGEFEFKEGMKVGDLILLAKGLKESASYANLELARRIITHGTADPKAAKIEIISFAIDGSHKIANEGNQITLQPFDIISIRRAPNYEEQRSVKILGMVNFPGSYAIENNQQRISDLIKRAGGLRVEGYLEGGKLIRGTTTVGVNLKEILNNPSSQENLQLMAGDELTIPRLLQTIKLTGAVQNPLAVSYKEDFTLKEYIAEAGGYTVNANKKKMYVTYANGVSNQIRKFFIFKKNPRIEPGSEIVIPAFPENRKKGLSAAEAIGLTSSLVSVSIAIITLINNIPK</sequence>
<dbReference type="InterPro" id="IPR049712">
    <property type="entry name" value="Poly_export"/>
</dbReference>
<dbReference type="PANTHER" id="PTHR33619">
    <property type="entry name" value="POLYSACCHARIDE EXPORT PROTEIN GFCE-RELATED"/>
    <property type="match status" value="1"/>
</dbReference>
<feature type="signal peptide" evidence="15">
    <location>
        <begin position="1"/>
        <end position="29"/>
    </location>
</feature>
<evidence type="ECO:0000313" key="20">
    <source>
        <dbReference type="Proteomes" id="UP001598114"/>
    </source>
</evidence>
<organism evidence="19 20">
    <name type="scientific">Aquirufa echingensis</name>
    <dbReference type="NCBI Taxonomy" id="3096516"/>
    <lineage>
        <taxon>Bacteria</taxon>
        <taxon>Pseudomonadati</taxon>
        <taxon>Bacteroidota</taxon>
        <taxon>Cytophagia</taxon>
        <taxon>Cytophagales</taxon>
        <taxon>Flectobacillaceae</taxon>
        <taxon>Aquirufa</taxon>
    </lineage>
</organism>
<dbReference type="PANTHER" id="PTHR33619:SF3">
    <property type="entry name" value="POLYSACCHARIDE EXPORT PROTEIN GFCE-RELATED"/>
    <property type="match status" value="1"/>
</dbReference>
<name>A0ABW6CZF7_9BACT</name>
<comment type="caution">
    <text evidence="19">The sequence shown here is derived from an EMBL/GenBank/DDBJ whole genome shotgun (WGS) entry which is preliminary data.</text>
</comment>
<comment type="subcellular location">
    <subcellularLocation>
        <location evidence="1">Cell outer membrane</location>
        <topology evidence="1">Multi-pass membrane protein</topology>
    </subcellularLocation>
</comment>
<evidence type="ECO:0000313" key="19">
    <source>
        <dbReference type="EMBL" id="MFD3275513.1"/>
    </source>
</evidence>
<comment type="similarity">
    <text evidence="2">Belongs to the BexD/CtrA/VexA family.</text>
</comment>
<dbReference type="RefSeq" id="WP_377975515.1">
    <property type="nucleotide sequence ID" value="NZ_JBBKYA010000002.1"/>
</dbReference>
<proteinExistence type="inferred from homology"/>
<evidence type="ECO:0000256" key="3">
    <source>
        <dbReference type="ARBA" id="ARBA00022448"/>
    </source>
</evidence>
<evidence type="ECO:0000256" key="1">
    <source>
        <dbReference type="ARBA" id="ARBA00004571"/>
    </source>
</evidence>
<keyword evidence="3" id="KW-0813">Transport</keyword>
<feature type="chain" id="PRO_5047345284" evidence="15">
    <location>
        <begin position="30"/>
        <end position="833"/>
    </location>
</feature>
<evidence type="ECO:0000256" key="2">
    <source>
        <dbReference type="ARBA" id="ARBA00009450"/>
    </source>
</evidence>
<evidence type="ECO:0000256" key="8">
    <source>
        <dbReference type="ARBA" id="ARBA00023047"/>
    </source>
</evidence>
<keyword evidence="9" id="KW-0406">Ion transport</keyword>
<feature type="domain" description="Soluble ligand binding" evidence="17">
    <location>
        <begin position="540"/>
        <end position="584"/>
    </location>
</feature>
<keyword evidence="20" id="KW-1185">Reference proteome</keyword>
<evidence type="ECO:0000256" key="10">
    <source>
        <dbReference type="ARBA" id="ARBA00023114"/>
    </source>
</evidence>
<dbReference type="Pfam" id="PF02563">
    <property type="entry name" value="Poly_export"/>
    <property type="match status" value="1"/>
</dbReference>
<feature type="domain" description="SLBB" evidence="18">
    <location>
        <begin position="639"/>
        <end position="714"/>
    </location>
</feature>
<keyword evidence="11" id="KW-0472">Membrane</keyword>
<dbReference type="Gene3D" id="3.10.560.10">
    <property type="entry name" value="Outer membrane lipoprotein wza domain like"/>
    <property type="match status" value="6"/>
</dbReference>
<keyword evidence="6" id="KW-0812">Transmembrane</keyword>
<keyword evidence="10" id="KW-0626">Porin</keyword>
<dbReference type="EMBL" id="JBBKYA010000002">
    <property type="protein sequence ID" value="MFD3275513.1"/>
    <property type="molecule type" value="Genomic_DNA"/>
</dbReference>
<protein>
    <submittedName>
        <fullName evidence="19">SLBB domain-containing protein</fullName>
    </submittedName>
</protein>
<keyword evidence="4" id="KW-1134">Transmembrane beta strand</keyword>
<feature type="domain" description="Soluble ligand binding" evidence="17">
    <location>
        <begin position="282"/>
        <end position="329"/>
    </location>
</feature>
<evidence type="ECO:0000259" key="16">
    <source>
        <dbReference type="Pfam" id="PF02563"/>
    </source>
</evidence>